<organism evidence="1 2">
    <name type="scientific">Ligilactobacillus agilis</name>
    <dbReference type="NCBI Taxonomy" id="1601"/>
    <lineage>
        <taxon>Bacteria</taxon>
        <taxon>Bacillati</taxon>
        <taxon>Bacillota</taxon>
        <taxon>Bacilli</taxon>
        <taxon>Lactobacillales</taxon>
        <taxon>Lactobacillaceae</taxon>
        <taxon>Ligilactobacillus</taxon>
    </lineage>
</organism>
<proteinExistence type="predicted"/>
<protein>
    <submittedName>
        <fullName evidence="1">Uncharacterized protein</fullName>
    </submittedName>
</protein>
<accession>A0A6F9Y258</accession>
<comment type="caution">
    <text evidence="1">The sequence shown here is derived from an EMBL/GenBank/DDBJ whole genome shotgun (WGS) entry which is preliminary data.</text>
</comment>
<sequence>MNLERMGIYTFEPKKRSESEIQARREWVKSLLAELQAEQKRRGVRNW</sequence>
<dbReference type="Proteomes" id="UP000494160">
    <property type="component" value="Unassembled WGS sequence"/>
</dbReference>
<evidence type="ECO:0000313" key="2">
    <source>
        <dbReference type="Proteomes" id="UP000494160"/>
    </source>
</evidence>
<dbReference type="AlphaFoldDB" id="A0A6F9Y258"/>
<gene>
    <name evidence="1" type="ORF">SN811_01410</name>
</gene>
<name>A0A6F9Y258_9LACO</name>
<evidence type="ECO:0000313" key="1">
    <source>
        <dbReference type="EMBL" id="GET11641.1"/>
    </source>
</evidence>
<dbReference type="RefSeq" id="WP_172576763.1">
    <property type="nucleotide sequence ID" value="NZ_BLAP01000013.1"/>
</dbReference>
<dbReference type="EMBL" id="BLAP01000013">
    <property type="protein sequence ID" value="GET11641.1"/>
    <property type="molecule type" value="Genomic_DNA"/>
</dbReference>
<reference evidence="1 2" key="1">
    <citation type="submission" date="2019-10" db="EMBL/GenBank/DDBJ databases">
        <title>Lactobacillus agilis SN811 Whole Genome Sequencing Project.</title>
        <authorList>
            <person name="Suzuki S."/>
            <person name="Endo A."/>
            <person name="Maeno S."/>
            <person name="Shiwa Y."/>
            <person name="Matsutani M."/>
            <person name="Kajikawa A."/>
        </authorList>
    </citation>
    <scope>NUCLEOTIDE SEQUENCE [LARGE SCALE GENOMIC DNA]</scope>
    <source>
        <strain evidence="1 2">SN811</strain>
    </source>
</reference>